<keyword evidence="2 6" id="KW-0812">Transmembrane</keyword>
<feature type="transmembrane region" description="Helical" evidence="6">
    <location>
        <begin position="174"/>
        <end position="194"/>
    </location>
</feature>
<organism evidence="8 9">
    <name type="scientific">Aspergillus rambellii</name>
    <dbReference type="NCBI Taxonomy" id="308745"/>
    <lineage>
        <taxon>Eukaryota</taxon>
        <taxon>Fungi</taxon>
        <taxon>Dikarya</taxon>
        <taxon>Ascomycota</taxon>
        <taxon>Pezizomycotina</taxon>
        <taxon>Eurotiomycetes</taxon>
        <taxon>Eurotiomycetidae</taxon>
        <taxon>Eurotiales</taxon>
        <taxon>Aspergillaceae</taxon>
        <taxon>Aspergillus</taxon>
        <taxon>Aspergillus subgen. Nidulantes</taxon>
    </lineage>
</organism>
<feature type="transmembrane region" description="Helical" evidence="6">
    <location>
        <begin position="280"/>
        <end position="299"/>
    </location>
</feature>
<dbReference type="InterPro" id="IPR052337">
    <property type="entry name" value="SAT4-like"/>
</dbReference>
<feature type="transmembrane region" description="Helical" evidence="6">
    <location>
        <begin position="125"/>
        <end position="145"/>
    </location>
</feature>
<evidence type="ECO:0000256" key="4">
    <source>
        <dbReference type="ARBA" id="ARBA00023136"/>
    </source>
</evidence>
<comment type="caution">
    <text evidence="8">The sequence shown here is derived from an EMBL/GenBank/DDBJ whole genome shotgun (WGS) entry which is preliminary data.</text>
</comment>
<dbReference type="InterPro" id="IPR049326">
    <property type="entry name" value="Rhodopsin_dom_fungi"/>
</dbReference>
<name>A0A0F8UNC8_9EURO</name>
<feature type="transmembrane region" description="Helical" evidence="6">
    <location>
        <begin position="46"/>
        <end position="71"/>
    </location>
</feature>
<evidence type="ECO:0000256" key="1">
    <source>
        <dbReference type="ARBA" id="ARBA00004141"/>
    </source>
</evidence>
<reference evidence="8 9" key="1">
    <citation type="submission" date="2015-02" db="EMBL/GenBank/DDBJ databases">
        <title>Draft Genome Sequences of Two Closely-Related Aflatoxigenic Aspergillus Species Obtained from the Cote d'Ivoire.</title>
        <authorList>
            <person name="Moore G.G."/>
            <person name="Beltz S.B."/>
            <person name="Mack B.M."/>
        </authorList>
    </citation>
    <scope>NUCLEOTIDE SEQUENCE [LARGE SCALE GENOMIC DNA]</scope>
    <source>
        <strain evidence="8 9">SRRC1468</strain>
    </source>
</reference>
<gene>
    <name evidence="8" type="ORF">ARAM_005100</name>
</gene>
<feature type="transmembrane region" description="Helical" evidence="6">
    <location>
        <begin position="91"/>
        <end position="113"/>
    </location>
</feature>
<evidence type="ECO:0000256" key="3">
    <source>
        <dbReference type="ARBA" id="ARBA00022989"/>
    </source>
</evidence>
<evidence type="ECO:0000313" key="8">
    <source>
        <dbReference type="EMBL" id="KKK21023.1"/>
    </source>
</evidence>
<dbReference type="EMBL" id="JZBS01001886">
    <property type="protein sequence ID" value="KKK21023.1"/>
    <property type="molecule type" value="Genomic_DNA"/>
</dbReference>
<protein>
    <recommendedName>
        <fullName evidence="7">Rhodopsin domain-containing protein</fullName>
    </recommendedName>
</protein>
<feature type="transmembrane region" description="Helical" evidence="6">
    <location>
        <begin position="206"/>
        <end position="228"/>
    </location>
</feature>
<sequence length="392" mass="43406">MANAAGPDRAWMLHAVSWPLFGISAIVTALRLWVRLHIIHSYGWDDALILVAMSCATVNTALVAVSILHGTGRHMDELTKSQQILSGKFQLLSQGFHVMSTNWGKVSVALFLVRIISGVKQHKQVMYAGMILLTIINGLGVYTIYGQCTPTAKIWNSNLEGSCWPSDMQRDYAFFQGSVSAFTDLVLAVYPLFTISRLQMATKVKVGLGFVLSLGIMLVTGVGITSLIPCLAGSQANKARLGSAMGAAIIKTVHLAALSSRTDYTWDMIELTIWVTVEQYFIILAASIPALTPLFNIAVRYRSTKRTSTRNTKRIGVGYSRQLSRPQPYSHFASVGREYVEYPVSWARSERRHQGSRSDSEIPIIIAEEQKHGILRTTEFQLQRLPRDEEAG</sequence>
<comment type="similarity">
    <text evidence="5">Belongs to the SAT4 family.</text>
</comment>
<keyword evidence="3 6" id="KW-1133">Transmembrane helix</keyword>
<feature type="transmembrane region" description="Helical" evidence="6">
    <location>
        <begin position="12"/>
        <end position="34"/>
    </location>
</feature>
<dbReference type="Pfam" id="PF20684">
    <property type="entry name" value="Fung_rhodopsin"/>
    <property type="match status" value="1"/>
</dbReference>
<feature type="domain" description="Rhodopsin" evidence="7">
    <location>
        <begin position="30"/>
        <end position="296"/>
    </location>
</feature>
<accession>A0A0F8UNC8</accession>
<dbReference type="PANTHER" id="PTHR33048:SF164">
    <property type="entry name" value="INTEGRAL MEMBRANE PROTEIN-RELATED"/>
    <property type="match status" value="1"/>
</dbReference>
<proteinExistence type="inferred from homology"/>
<dbReference type="GO" id="GO:0016020">
    <property type="term" value="C:membrane"/>
    <property type="evidence" value="ECO:0007669"/>
    <property type="project" value="UniProtKB-SubCell"/>
</dbReference>
<dbReference type="PANTHER" id="PTHR33048">
    <property type="entry name" value="PTH11-LIKE INTEGRAL MEMBRANE PROTEIN (AFU_ORTHOLOGUE AFUA_5G11245)"/>
    <property type="match status" value="1"/>
</dbReference>
<evidence type="ECO:0000259" key="7">
    <source>
        <dbReference type="Pfam" id="PF20684"/>
    </source>
</evidence>
<evidence type="ECO:0000256" key="5">
    <source>
        <dbReference type="ARBA" id="ARBA00038359"/>
    </source>
</evidence>
<evidence type="ECO:0000256" key="2">
    <source>
        <dbReference type="ARBA" id="ARBA00022692"/>
    </source>
</evidence>
<keyword evidence="9" id="KW-1185">Reference proteome</keyword>
<evidence type="ECO:0000313" key="9">
    <source>
        <dbReference type="Proteomes" id="UP000034291"/>
    </source>
</evidence>
<dbReference type="STRING" id="308745.A0A0F8UNC8"/>
<dbReference type="Proteomes" id="UP000034291">
    <property type="component" value="Unassembled WGS sequence"/>
</dbReference>
<evidence type="ECO:0000256" key="6">
    <source>
        <dbReference type="SAM" id="Phobius"/>
    </source>
</evidence>
<keyword evidence="4 6" id="KW-0472">Membrane</keyword>
<dbReference type="OrthoDB" id="4682787at2759"/>
<comment type="subcellular location">
    <subcellularLocation>
        <location evidence="1">Membrane</location>
        <topology evidence="1">Multi-pass membrane protein</topology>
    </subcellularLocation>
</comment>
<dbReference type="AlphaFoldDB" id="A0A0F8UNC8"/>